<evidence type="ECO:0000256" key="5">
    <source>
        <dbReference type="ARBA" id="ARBA00023014"/>
    </source>
</evidence>
<dbReference type="SFLD" id="SFLDG01082">
    <property type="entry name" value="B12-binding_domain_containing"/>
    <property type="match status" value="1"/>
</dbReference>
<feature type="domain" description="Radical SAM core" evidence="7">
    <location>
        <begin position="231"/>
        <end position="465"/>
    </location>
</feature>
<dbReference type="InterPro" id="IPR006638">
    <property type="entry name" value="Elp3/MiaA/NifB-like_rSAM"/>
</dbReference>
<name>A0A2Z3GP58_9BACT</name>
<accession>A0A2Z3GP58</accession>
<keyword evidence="5" id="KW-0411">Iron-sulfur</keyword>
<dbReference type="Proteomes" id="UP000245802">
    <property type="component" value="Chromosome"/>
</dbReference>
<dbReference type="GO" id="GO:0031419">
    <property type="term" value="F:cobalamin binding"/>
    <property type="evidence" value="ECO:0007669"/>
    <property type="project" value="InterPro"/>
</dbReference>
<dbReference type="AlphaFoldDB" id="A0A2Z3GP58"/>
<protein>
    <submittedName>
        <fullName evidence="8">Radical SAM protein</fullName>
    </submittedName>
</protein>
<dbReference type="InterPro" id="IPR023404">
    <property type="entry name" value="rSAM_horseshoe"/>
</dbReference>
<dbReference type="InterPro" id="IPR007197">
    <property type="entry name" value="rSAM"/>
</dbReference>
<dbReference type="SFLD" id="SFLDS00029">
    <property type="entry name" value="Radical_SAM"/>
    <property type="match status" value="1"/>
</dbReference>
<dbReference type="GO" id="GO:0046872">
    <property type="term" value="F:metal ion binding"/>
    <property type="evidence" value="ECO:0007669"/>
    <property type="project" value="UniProtKB-KW"/>
</dbReference>
<evidence type="ECO:0000313" key="9">
    <source>
        <dbReference type="Proteomes" id="UP000245802"/>
    </source>
</evidence>
<dbReference type="GO" id="GO:0051539">
    <property type="term" value="F:4 iron, 4 sulfur cluster binding"/>
    <property type="evidence" value="ECO:0007669"/>
    <property type="project" value="UniProtKB-KW"/>
</dbReference>
<evidence type="ECO:0000256" key="2">
    <source>
        <dbReference type="ARBA" id="ARBA00022691"/>
    </source>
</evidence>
<evidence type="ECO:0000259" key="7">
    <source>
        <dbReference type="PROSITE" id="PS51918"/>
    </source>
</evidence>
<dbReference type="PROSITE" id="PS51332">
    <property type="entry name" value="B12_BINDING"/>
    <property type="match status" value="1"/>
</dbReference>
<evidence type="ECO:0000313" key="8">
    <source>
        <dbReference type="EMBL" id="AWM35573.1"/>
    </source>
</evidence>
<feature type="domain" description="B12-binding" evidence="6">
    <location>
        <begin position="47"/>
        <end position="185"/>
    </location>
</feature>
<evidence type="ECO:0000259" key="6">
    <source>
        <dbReference type="PROSITE" id="PS51332"/>
    </source>
</evidence>
<proteinExistence type="predicted"/>
<dbReference type="PROSITE" id="PS51918">
    <property type="entry name" value="RADICAL_SAM"/>
    <property type="match status" value="1"/>
</dbReference>
<organism evidence="8 9">
    <name type="scientific">Gemmata obscuriglobus</name>
    <dbReference type="NCBI Taxonomy" id="114"/>
    <lineage>
        <taxon>Bacteria</taxon>
        <taxon>Pseudomonadati</taxon>
        <taxon>Planctomycetota</taxon>
        <taxon>Planctomycetia</taxon>
        <taxon>Gemmatales</taxon>
        <taxon>Gemmataceae</taxon>
        <taxon>Gemmata</taxon>
    </lineage>
</organism>
<dbReference type="InterPro" id="IPR006158">
    <property type="entry name" value="Cobalamin-bd"/>
</dbReference>
<dbReference type="Gene3D" id="3.40.50.280">
    <property type="entry name" value="Cobalamin-binding domain"/>
    <property type="match status" value="1"/>
</dbReference>
<keyword evidence="2" id="KW-0949">S-adenosyl-L-methionine</keyword>
<dbReference type="SMART" id="SM00729">
    <property type="entry name" value="Elp3"/>
    <property type="match status" value="1"/>
</dbReference>
<dbReference type="InterPro" id="IPR058240">
    <property type="entry name" value="rSAM_sf"/>
</dbReference>
<dbReference type="SUPFAM" id="SSF102114">
    <property type="entry name" value="Radical SAM enzymes"/>
    <property type="match status" value="1"/>
</dbReference>
<evidence type="ECO:0000256" key="1">
    <source>
        <dbReference type="ARBA" id="ARBA00001966"/>
    </source>
</evidence>
<keyword evidence="9" id="KW-1185">Reference proteome</keyword>
<dbReference type="GO" id="GO:0005829">
    <property type="term" value="C:cytosol"/>
    <property type="evidence" value="ECO:0007669"/>
    <property type="project" value="TreeGrafter"/>
</dbReference>
<dbReference type="PANTHER" id="PTHR43409:SF16">
    <property type="entry name" value="SLR0320 PROTEIN"/>
    <property type="match status" value="1"/>
</dbReference>
<gene>
    <name evidence="8" type="ORF">C1280_00075</name>
</gene>
<dbReference type="InterPro" id="IPR051198">
    <property type="entry name" value="BchE-like"/>
</dbReference>
<dbReference type="KEGG" id="gog:C1280_00075"/>
<dbReference type="CDD" id="cd01335">
    <property type="entry name" value="Radical_SAM"/>
    <property type="match status" value="1"/>
</dbReference>
<reference evidence="8 9" key="1">
    <citation type="submission" date="2018-01" db="EMBL/GenBank/DDBJ databases">
        <title>G. obscuriglobus.</title>
        <authorList>
            <person name="Franke J."/>
            <person name="Blomberg W."/>
            <person name="Selmecki A."/>
        </authorList>
    </citation>
    <scope>NUCLEOTIDE SEQUENCE [LARGE SCALE GENOMIC DNA]</scope>
    <source>
        <strain evidence="8 9">DSM 5831</strain>
    </source>
</reference>
<dbReference type="Pfam" id="PF04055">
    <property type="entry name" value="Radical_SAM"/>
    <property type="match status" value="1"/>
</dbReference>
<dbReference type="InterPro" id="IPR034466">
    <property type="entry name" value="Methyltransferase_Class_B"/>
</dbReference>
<comment type="cofactor">
    <cofactor evidence="1">
        <name>[4Fe-4S] cluster</name>
        <dbReference type="ChEBI" id="CHEBI:49883"/>
    </cofactor>
</comment>
<dbReference type="EMBL" id="CP025958">
    <property type="protein sequence ID" value="AWM35573.1"/>
    <property type="molecule type" value="Genomic_DNA"/>
</dbReference>
<dbReference type="OrthoDB" id="9806827at2"/>
<dbReference type="PANTHER" id="PTHR43409">
    <property type="entry name" value="ANAEROBIC MAGNESIUM-PROTOPORPHYRIN IX MONOMETHYL ESTER CYCLASE-RELATED"/>
    <property type="match status" value="1"/>
</dbReference>
<dbReference type="Gene3D" id="3.80.30.20">
    <property type="entry name" value="tm_1862 like domain"/>
    <property type="match status" value="1"/>
</dbReference>
<dbReference type="Pfam" id="PF02310">
    <property type="entry name" value="B12-binding"/>
    <property type="match status" value="1"/>
</dbReference>
<keyword evidence="4" id="KW-0408">Iron</keyword>
<dbReference type="SFLD" id="SFLDG01123">
    <property type="entry name" value="methyltransferase_(Class_B)"/>
    <property type="match status" value="1"/>
</dbReference>
<evidence type="ECO:0000256" key="3">
    <source>
        <dbReference type="ARBA" id="ARBA00022723"/>
    </source>
</evidence>
<dbReference type="GO" id="GO:0003824">
    <property type="term" value="F:catalytic activity"/>
    <property type="evidence" value="ECO:0007669"/>
    <property type="project" value="InterPro"/>
</dbReference>
<sequence>MARASAGSMSRAFSYTRLSPRPYPGRSGPRGCYNQGMSTRRVLLVQLPIPPLGPAPIRGNVPLAGAYLKLYAETRGLGADYDIEVFPAPLANTLGDRALAEALAARGPWLVGFTCYLWNVERTLWVARELKRLRPGVKVLVGGPEITTDNAWVLGSADYDFAAVGEGEQTFAALLLGLLGGEDVPPVRIDGLYVPPGAGERFRPELAPKFRTPLPDLDRLGSPYLAGVLDAADERMLLLETTRGCVFNCKFCYYPKSYDKQYYLSTDLVSASLAHARTRGAEEVFLLDPTLNQRKDFAEFVRLLARGNPGRKFKYFGELRAEGITPEIASLLAEAGFTEVEVGLQSVERDAMDLMARRNNLKAFEKGVRALIDAGISVTVDLIVGLPGDTEESVRRGFRYLRDGGLYSRAQVFNLAVLPGTAFRHEAGELGLHFQPRPPYYVLRTPTLDRAALLGLMHEAQDVFDVEFDAAPPPVLDFGPHDRTRVWRVDLDGPRDTAPAPAERAQALTLWFRAADLPRHSAEIARLIRQSLDVNPYTTLQVVLEPSAPDAESVQRVLGPALLNALLAACLENPTYLDKFYALLPGRPNGAKRLVVLLPLEAREATDPDAVAEAGAFASVVWRGAAGAAEPDDLEPHEYVWAATPIAQPVGG</sequence>
<evidence type="ECO:0000256" key="4">
    <source>
        <dbReference type="ARBA" id="ARBA00023004"/>
    </source>
</evidence>
<keyword evidence="3" id="KW-0479">Metal-binding</keyword>